<keyword evidence="4" id="KW-1185">Reference proteome</keyword>
<dbReference type="PATRIC" id="fig|1068978.7.peg.7558"/>
<reference evidence="3 4" key="1">
    <citation type="submission" date="2014-07" db="EMBL/GenBank/DDBJ databases">
        <title>Whole Genome Sequence of the Amycolatopsis methanolica 239.</title>
        <authorList>
            <person name="Tang B."/>
        </authorList>
    </citation>
    <scope>NUCLEOTIDE SEQUENCE [LARGE SCALE GENOMIC DNA]</scope>
    <source>
        <strain evidence="3 4">239</strain>
    </source>
</reference>
<dbReference type="STRING" id="1068978.AMETH_7041"/>
<dbReference type="KEGG" id="amq:AMETH_7041"/>
<feature type="signal peptide" evidence="1">
    <location>
        <begin position="1"/>
        <end position="28"/>
    </location>
</feature>
<dbReference type="Proteomes" id="UP000062973">
    <property type="component" value="Chromosome"/>
</dbReference>
<dbReference type="AlphaFoldDB" id="A0A076N2U2"/>
<dbReference type="OrthoDB" id="9798539at2"/>
<evidence type="ECO:0000313" key="3">
    <source>
        <dbReference type="EMBL" id="AIJ27133.1"/>
    </source>
</evidence>
<dbReference type="EMBL" id="CP009110">
    <property type="protein sequence ID" value="AIJ27133.1"/>
    <property type="molecule type" value="Genomic_DNA"/>
</dbReference>
<evidence type="ECO:0000313" key="4">
    <source>
        <dbReference type="Proteomes" id="UP000062973"/>
    </source>
</evidence>
<sequence length="367" mass="39304">MLHAMLKRLSVGALAGSLLLTVAPAAQAAPTPVRFLGEQIISHALPVGDYTIGELSSIDYDPRTGEYVFIADDTSEAPARFFTAKVPVSANGLGPVTFTGAQLFRQPDGGTYPEDSVDPEEMRVDPWTGAYFWSQEGFRSDTALIDPSVQVARRDGGYVRTLPTPDNERMRPDSGPRRNLVLEGLTFAAAGTLVVSSVEGPLLQDGPVATPERGALSRITVQARTGPVLAQYAYPQEPVFADSNPPGGATDTGVSSILAADPLDPARFLVMERSYVSGVGNKVRIYEINTAGATNVLHTASLDGAKVRPVRKKLLLDLADYPLSKVDNLEGMTWGPRLPSGERTLLLVSDDNLSTRQITQVIAFAVR</sequence>
<feature type="domain" description="Phytase-like" evidence="2">
    <location>
        <begin position="52"/>
        <end position="352"/>
    </location>
</feature>
<proteinExistence type="predicted"/>
<dbReference type="InterPro" id="IPR027372">
    <property type="entry name" value="Phytase-like_dom"/>
</dbReference>
<dbReference type="HOGENOM" id="CLU_047242_1_0_11"/>
<evidence type="ECO:0000259" key="2">
    <source>
        <dbReference type="Pfam" id="PF13449"/>
    </source>
</evidence>
<evidence type="ECO:0000256" key="1">
    <source>
        <dbReference type="SAM" id="SignalP"/>
    </source>
</evidence>
<feature type="chain" id="PRO_5001715608" evidence="1">
    <location>
        <begin position="29"/>
        <end position="367"/>
    </location>
</feature>
<accession>A0A076N2U2</accession>
<name>A0A076N2U2_AMYME</name>
<protein>
    <submittedName>
        <fullName evidence="3">Phytase</fullName>
    </submittedName>
</protein>
<gene>
    <name evidence="3" type="ORF">AMETH_7041</name>
</gene>
<dbReference type="Pfam" id="PF13449">
    <property type="entry name" value="Phytase-like"/>
    <property type="match status" value="1"/>
</dbReference>
<keyword evidence="1" id="KW-0732">Signal</keyword>
<dbReference type="eggNOG" id="COG4222">
    <property type="taxonomic scope" value="Bacteria"/>
</dbReference>
<organism evidence="3 4">
    <name type="scientific">Amycolatopsis methanolica 239</name>
    <dbReference type="NCBI Taxonomy" id="1068978"/>
    <lineage>
        <taxon>Bacteria</taxon>
        <taxon>Bacillati</taxon>
        <taxon>Actinomycetota</taxon>
        <taxon>Actinomycetes</taxon>
        <taxon>Pseudonocardiales</taxon>
        <taxon>Pseudonocardiaceae</taxon>
        <taxon>Amycolatopsis</taxon>
        <taxon>Amycolatopsis methanolica group</taxon>
    </lineage>
</organism>